<comment type="similarity">
    <text evidence="2 5">Belongs to the RecX family.</text>
</comment>
<dbReference type="Pfam" id="PF21982">
    <property type="entry name" value="RecX_HTH1"/>
    <property type="match status" value="1"/>
</dbReference>
<dbReference type="HAMAP" id="MF_01114">
    <property type="entry name" value="RecX"/>
    <property type="match status" value="1"/>
</dbReference>
<comment type="subcellular location">
    <subcellularLocation>
        <location evidence="1 5">Cytoplasm</location>
    </subcellularLocation>
</comment>
<dbReference type="RefSeq" id="WP_237854507.1">
    <property type="nucleotide sequence ID" value="NZ_JAKLWS010000013.1"/>
</dbReference>
<keyword evidence="10" id="KW-1185">Reference proteome</keyword>
<accession>A0ABS9KE64</accession>
<comment type="function">
    <text evidence="5">Modulates RecA activity.</text>
</comment>
<proteinExistence type="inferred from homology"/>
<reference evidence="9" key="2">
    <citation type="submission" date="2024-05" db="EMBL/GenBank/DDBJ databases">
        <title>Rhodohalobacter halophilus gen. nov., sp. nov., a moderately halophilic member of the family Balneolaceae.</title>
        <authorList>
            <person name="Xia J."/>
        </authorList>
    </citation>
    <scope>NUCLEOTIDE SEQUENCE</scope>
    <source>
        <strain evidence="9">WB101</strain>
    </source>
</reference>
<feature type="domain" description="RecX third three-helical" evidence="7">
    <location>
        <begin position="177"/>
        <end position="221"/>
    </location>
</feature>
<sequence length="232" mass="27159">MSKTQRMSGNSNPDIESKLPLSVTKITVQKNNSDRFSLFHNKEFLIGISRKTRNDFSIEEGVLMTLSLFRQLKDAEDLVAIREACFRYLSRRDHSSFELKQKVAKKGYKESDIEQVLQSLGKKGYLNDKSFAAKFIEEKTELNQWGPKKIRSHLYKKGINRSIIEEVLSEKTDHLQQQQICVDLVMKRKRHFLREEDDYKRKQKIYRYLAGRGFSGSVIKKSLPRITEKLHA</sequence>
<dbReference type="Proteomes" id="UP001165366">
    <property type="component" value="Unassembled WGS sequence"/>
</dbReference>
<comment type="caution">
    <text evidence="9">The sequence shown here is derived from an EMBL/GenBank/DDBJ whole genome shotgun (WGS) entry which is preliminary data.</text>
</comment>
<dbReference type="InterPro" id="IPR053925">
    <property type="entry name" value="RecX_HTH_3rd"/>
</dbReference>
<protein>
    <recommendedName>
        <fullName evidence="3 5">Regulatory protein RecX</fullName>
    </recommendedName>
</protein>
<dbReference type="EMBL" id="JAKLWS010000013">
    <property type="protein sequence ID" value="MCG2589151.1"/>
    <property type="molecule type" value="Genomic_DNA"/>
</dbReference>
<dbReference type="Gene3D" id="1.10.10.10">
    <property type="entry name" value="Winged helix-like DNA-binding domain superfamily/Winged helix DNA-binding domain"/>
    <property type="match status" value="3"/>
</dbReference>
<evidence type="ECO:0000313" key="10">
    <source>
        <dbReference type="Proteomes" id="UP001165366"/>
    </source>
</evidence>
<feature type="domain" description="RecX second three-helical" evidence="6">
    <location>
        <begin position="127"/>
        <end position="168"/>
    </location>
</feature>
<dbReference type="Pfam" id="PF02631">
    <property type="entry name" value="RecX_HTH2"/>
    <property type="match status" value="1"/>
</dbReference>
<dbReference type="InterPro" id="IPR003783">
    <property type="entry name" value="Regulatory_RecX"/>
</dbReference>
<feature type="domain" description="RecX first three-helical" evidence="8">
    <location>
        <begin position="82"/>
        <end position="120"/>
    </location>
</feature>
<evidence type="ECO:0000259" key="8">
    <source>
        <dbReference type="Pfam" id="PF21982"/>
    </source>
</evidence>
<dbReference type="PANTHER" id="PTHR33602:SF1">
    <property type="entry name" value="REGULATORY PROTEIN RECX FAMILY PROTEIN"/>
    <property type="match status" value="1"/>
</dbReference>
<organism evidence="9 10">
    <name type="scientific">Rhodohalobacter sulfatireducens</name>
    <dbReference type="NCBI Taxonomy" id="2911366"/>
    <lineage>
        <taxon>Bacteria</taxon>
        <taxon>Pseudomonadati</taxon>
        <taxon>Balneolota</taxon>
        <taxon>Balneolia</taxon>
        <taxon>Balneolales</taxon>
        <taxon>Balneolaceae</taxon>
        <taxon>Rhodohalobacter</taxon>
    </lineage>
</organism>
<evidence type="ECO:0000313" key="9">
    <source>
        <dbReference type="EMBL" id="MCG2589151.1"/>
    </source>
</evidence>
<gene>
    <name evidence="5" type="primary">recX</name>
    <name evidence="9" type="ORF">L6773_11275</name>
</gene>
<evidence type="ECO:0000256" key="1">
    <source>
        <dbReference type="ARBA" id="ARBA00004496"/>
    </source>
</evidence>
<dbReference type="InterPro" id="IPR053924">
    <property type="entry name" value="RecX_HTH_2nd"/>
</dbReference>
<evidence type="ECO:0000256" key="3">
    <source>
        <dbReference type="ARBA" id="ARBA00018111"/>
    </source>
</evidence>
<keyword evidence="4 5" id="KW-0963">Cytoplasm</keyword>
<evidence type="ECO:0000259" key="7">
    <source>
        <dbReference type="Pfam" id="PF21981"/>
    </source>
</evidence>
<evidence type="ECO:0000259" key="6">
    <source>
        <dbReference type="Pfam" id="PF02631"/>
    </source>
</evidence>
<reference evidence="9" key="1">
    <citation type="submission" date="2022-01" db="EMBL/GenBank/DDBJ databases">
        <authorList>
            <person name="Wang Y."/>
        </authorList>
    </citation>
    <scope>NUCLEOTIDE SEQUENCE</scope>
    <source>
        <strain evidence="9">WB101</strain>
    </source>
</reference>
<evidence type="ECO:0000256" key="4">
    <source>
        <dbReference type="ARBA" id="ARBA00022490"/>
    </source>
</evidence>
<name>A0ABS9KE64_9BACT</name>
<evidence type="ECO:0000256" key="5">
    <source>
        <dbReference type="HAMAP-Rule" id="MF_01114"/>
    </source>
</evidence>
<dbReference type="PANTHER" id="PTHR33602">
    <property type="entry name" value="REGULATORY PROTEIN RECX FAMILY PROTEIN"/>
    <property type="match status" value="1"/>
</dbReference>
<dbReference type="InterPro" id="IPR053926">
    <property type="entry name" value="RecX_HTH_1st"/>
</dbReference>
<dbReference type="Pfam" id="PF21981">
    <property type="entry name" value="RecX_HTH3"/>
    <property type="match status" value="1"/>
</dbReference>
<evidence type="ECO:0000256" key="2">
    <source>
        <dbReference type="ARBA" id="ARBA00009695"/>
    </source>
</evidence>
<dbReference type="InterPro" id="IPR036388">
    <property type="entry name" value="WH-like_DNA-bd_sf"/>
</dbReference>